<dbReference type="Proteomes" id="UP000249061">
    <property type="component" value="Unassembled WGS sequence"/>
</dbReference>
<name>A0A2W5TCE1_9BACT</name>
<dbReference type="InterPro" id="IPR027417">
    <property type="entry name" value="P-loop_NTPase"/>
</dbReference>
<evidence type="ECO:0000313" key="4">
    <source>
        <dbReference type="Proteomes" id="UP000249061"/>
    </source>
</evidence>
<sequence length="276" mass="29739">MTTRKTTHNADPTMTDLLKLLVDRAADSLHLTVGVAPALRIGGKREVTEAMPLTVEQIRKLVLTVLPPPKQQELDETTFTTSTFGVKGLAKFTLTAYFQRGAPAAVIKRIPFEVPEAPKWLEPAFDWLQPGAFVVVAGKAGSGRSSAVAALVNRINTTKNWHVLTLEDPIAYLFPNRESVIEQLDLEGPMPIEAAVQVARTSCPDVVVVALDDELRTASEVTGAGALTIASLTINDAKSAADVIRKVLTPSQLAHVPGIVWLTRPGEGRLVQLSEL</sequence>
<dbReference type="Pfam" id="PF00437">
    <property type="entry name" value="T2SSE"/>
    <property type="match status" value="1"/>
</dbReference>
<organism evidence="3 4">
    <name type="scientific">Archangium gephyra</name>
    <dbReference type="NCBI Taxonomy" id="48"/>
    <lineage>
        <taxon>Bacteria</taxon>
        <taxon>Pseudomonadati</taxon>
        <taxon>Myxococcota</taxon>
        <taxon>Myxococcia</taxon>
        <taxon>Myxococcales</taxon>
        <taxon>Cystobacterineae</taxon>
        <taxon>Archangiaceae</taxon>
        <taxon>Archangium</taxon>
    </lineage>
</organism>
<dbReference type="AlphaFoldDB" id="A0A2W5TCE1"/>
<evidence type="ECO:0000259" key="2">
    <source>
        <dbReference type="Pfam" id="PF00437"/>
    </source>
</evidence>
<evidence type="ECO:0000256" key="1">
    <source>
        <dbReference type="ARBA" id="ARBA00006611"/>
    </source>
</evidence>
<dbReference type="EMBL" id="QFQP01000016">
    <property type="protein sequence ID" value="PZR10823.1"/>
    <property type="molecule type" value="Genomic_DNA"/>
</dbReference>
<accession>A0A2W5TCE1</accession>
<evidence type="ECO:0000313" key="3">
    <source>
        <dbReference type="EMBL" id="PZR10823.1"/>
    </source>
</evidence>
<gene>
    <name evidence="3" type="ORF">DI536_19310</name>
</gene>
<dbReference type="InterPro" id="IPR001482">
    <property type="entry name" value="T2SS/T4SS_dom"/>
</dbReference>
<comment type="similarity">
    <text evidence="1">Belongs to the GSP E family.</text>
</comment>
<reference evidence="3 4" key="1">
    <citation type="submission" date="2017-08" db="EMBL/GenBank/DDBJ databases">
        <title>Infants hospitalized years apart are colonized by the same room-sourced microbial strains.</title>
        <authorList>
            <person name="Brooks B."/>
            <person name="Olm M.R."/>
            <person name="Firek B.A."/>
            <person name="Baker R."/>
            <person name="Thomas B.C."/>
            <person name="Morowitz M.J."/>
            <person name="Banfield J.F."/>
        </authorList>
    </citation>
    <scope>NUCLEOTIDE SEQUENCE [LARGE SCALE GENOMIC DNA]</scope>
    <source>
        <strain evidence="3">S2_003_000_R2_14</strain>
    </source>
</reference>
<dbReference type="Gene3D" id="3.40.50.300">
    <property type="entry name" value="P-loop containing nucleotide triphosphate hydrolases"/>
    <property type="match status" value="1"/>
</dbReference>
<dbReference type="SUPFAM" id="SSF52540">
    <property type="entry name" value="P-loop containing nucleoside triphosphate hydrolases"/>
    <property type="match status" value="1"/>
</dbReference>
<comment type="caution">
    <text evidence="3">The sequence shown here is derived from an EMBL/GenBank/DDBJ whole genome shotgun (WGS) entry which is preliminary data.</text>
</comment>
<feature type="domain" description="Bacterial type II secretion system protein E" evidence="2">
    <location>
        <begin position="129"/>
        <end position="210"/>
    </location>
</feature>
<proteinExistence type="inferred from homology"/>
<protein>
    <recommendedName>
        <fullName evidence="2">Bacterial type II secretion system protein E domain-containing protein</fullName>
    </recommendedName>
</protein>
<dbReference type="Gene3D" id="3.30.450.90">
    <property type="match status" value="1"/>
</dbReference>